<evidence type="ECO:0000256" key="2">
    <source>
        <dbReference type="ARBA" id="ARBA00022801"/>
    </source>
</evidence>
<dbReference type="InterPro" id="IPR037152">
    <property type="entry name" value="L-asparaginase_N_sf"/>
</dbReference>
<dbReference type="Pfam" id="PF17763">
    <property type="entry name" value="Asparaginase_C"/>
    <property type="match status" value="1"/>
</dbReference>
<evidence type="ECO:0000259" key="4">
    <source>
        <dbReference type="Pfam" id="PF17763"/>
    </source>
</evidence>
<dbReference type="PROSITE" id="PS51732">
    <property type="entry name" value="ASN_GLN_ASE_3"/>
    <property type="match status" value="1"/>
</dbReference>
<dbReference type="Gene3D" id="3.40.50.1170">
    <property type="entry name" value="L-asparaginase, N-terminal domain"/>
    <property type="match status" value="1"/>
</dbReference>
<dbReference type="SUPFAM" id="SSF53774">
    <property type="entry name" value="Glutaminase/Asparaginase"/>
    <property type="match status" value="1"/>
</dbReference>
<dbReference type="Pfam" id="PF00710">
    <property type="entry name" value="Asparaginase"/>
    <property type="match status" value="1"/>
</dbReference>
<feature type="domain" description="L-asparaginase N-terminal" evidence="3">
    <location>
        <begin position="7"/>
        <end position="174"/>
    </location>
</feature>
<reference evidence="5 6" key="1">
    <citation type="submission" date="2021-01" db="EMBL/GenBank/DDBJ databases">
        <title>Actinoplanes sp. nov. LDG1-06 isolated from lichen.</title>
        <authorList>
            <person name="Saeng-In P."/>
            <person name="Phongsopitanun W."/>
            <person name="Kanchanasin P."/>
            <person name="Yuki M."/>
            <person name="Kudo T."/>
            <person name="Ohkuma M."/>
            <person name="Tanasupawat S."/>
        </authorList>
    </citation>
    <scope>NUCLEOTIDE SEQUENCE [LARGE SCALE GENOMIC DNA]</scope>
    <source>
        <strain evidence="5 6">LDG1-06</strain>
    </source>
</reference>
<dbReference type="PRINTS" id="PR00139">
    <property type="entry name" value="ASNGLNASE"/>
</dbReference>
<feature type="domain" description="Asparaginase/glutaminase C-terminal" evidence="4">
    <location>
        <begin position="191"/>
        <end position="298"/>
    </location>
</feature>
<dbReference type="PANTHER" id="PTHR11707">
    <property type="entry name" value="L-ASPARAGINASE"/>
    <property type="match status" value="1"/>
</dbReference>
<dbReference type="Proteomes" id="UP000632138">
    <property type="component" value="Unassembled WGS sequence"/>
</dbReference>
<dbReference type="InterPro" id="IPR036152">
    <property type="entry name" value="Asp/glu_Ase-like_sf"/>
</dbReference>
<dbReference type="InterPro" id="IPR006034">
    <property type="entry name" value="Asparaginase/glutaminase-like"/>
</dbReference>
<dbReference type="SMART" id="SM00870">
    <property type="entry name" value="Asparaginase"/>
    <property type="match status" value="1"/>
</dbReference>
<dbReference type="PANTHER" id="PTHR11707:SF28">
    <property type="entry name" value="60 KDA LYSOPHOSPHOLIPASE"/>
    <property type="match status" value="1"/>
</dbReference>
<dbReference type="PIRSF" id="PIRSF500176">
    <property type="entry name" value="L_ASNase"/>
    <property type="match status" value="1"/>
</dbReference>
<dbReference type="InterPro" id="IPR027473">
    <property type="entry name" value="L-asparaginase_C"/>
</dbReference>
<dbReference type="InterPro" id="IPR004550">
    <property type="entry name" value="AsnASE_II"/>
</dbReference>
<dbReference type="InterPro" id="IPR040919">
    <property type="entry name" value="Asparaginase_C"/>
</dbReference>
<proteinExistence type="inferred from homology"/>
<evidence type="ECO:0000259" key="3">
    <source>
        <dbReference type="Pfam" id="PF00710"/>
    </source>
</evidence>
<evidence type="ECO:0000313" key="6">
    <source>
        <dbReference type="Proteomes" id="UP000632138"/>
    </source>
</evidence>
<dbReference type="Gene3D" id="3.40.50.40">
    <property type="match status" value="1"/>
</dbReference>
<comment type="similarity">
    <text evidence="1">Belongs to the asparaginase 1 family.</text>
</comment>
<keyword evidence="6" id="KW-1185">Reference proteome</keyword>
<organism evidence="5 6">
    <name type="scientific">Paractinoplanes ovalisporus</name>
    <dbReference type="NCBI Taxonomy" id="2810368"/>
    <lineage>
        <taxon>Bacteria</taxon>
        <taxon>Bacillati</taxon>
        <taxon>Actinomycetota</taxon>
        <taxon>Actinomycetes</taxon>
        <taxon>Micromonosporales</taxon>
        <taxon>Micromonosporaceae</taxon>
        <taxon>Paractinoplanes</taxon>
    </lineage>
</organism>
<comment type="caution">
    <text evidence="5">The sequence shown here is derived from an EMBL/GenBank/DDBJ whole genome shotgun (WGS) entry which is preliminary data.</text>
</comment>
<dbReference type="EMBL" id="JAENHP010000007">
    <property type="protein sequence ID" value="MBM2618387.1"/>
    <property type="molecule type" value="Genomic_DNA"/>
</dbReference>
<evidence type="ECO:0000313" key="5">
    <source>
        <dbReference type="EMBL" id="MBM2618387.1"/>
    </source>
</evidence>
<dbReference type="PIRSF" id="PIRSF001220">
    <property type="entry name" value="L-ASNase_gatD"/>
    <property type="match status" value="1"/>
</dbReference>
<sequence>MTALPDGGVAPALSADQLVAAVPALASVPLEARSLRAVAGSGLTVDDLLAVRETLVSSFADGVRGAVITQGTDSIEETAYVLDLLHDSEHPIVVTGAMRNPTLPGADGPANLLAAVRVAHADSSRGLGCLVVMADEIHAAARVRKSHTMSTAAFTSPDGGPLGHVAEGRVRFTHFPVRRQRVPVPRGALARVGLYTATLGDDGSLLPAYASSVDGLVVAGFGVGHVPEPWVGHLSVIAERIPVVLASRTGAGWVGVSTYGFPGSERDLVARGLIPAGDLHPYKARVLLQLLLSSGQDVRAGFA</sequence>
<gene>
    <name evidence="5" type="ORF">JIG36_22770</name>
</gene>
<name>A0ABS2AEY0_9ACTN</name>
<dbReference type="InterPro" id="IPR027474">
    <property type="entry name" value="L-asparaginase_N"/>
</dbReference>
<protein>
    <submittedName>
        <fullName evidence="5">Asparaginase</fullName>
    </submittedName>
</protein>
<keyword evidence="2" id="KW-0378">Hydrolase</keyword>
<evidence type="ECO:0000256" key="1">
    <source>
        <dbReference type="ARBA" id="ARBA00010518"/>
    </source>
</evidence>
<dbReference type="CDD" id="cd08964">
    <property type="entry name" value="L-asparaginase_II"/>
    <property type="match status" value="1"/>
</dbReference>
<accession>A0ABS2AEY0</accession>